<evidence type="ECO:0000313" key="5">
    <source>
        <dbReference type="WBParaSite" id="maker-uti_cns_0016640-snap-gene-0.4-mRNA-1"/>
    </source>
</evidence>
<evidence type="ECO:0000256" key="2">
    <source>
        <dbReference type="SAM" id="MobiDB-lite"/>
    </source>
</evidence>
<feature type="region of interest" description="Disordered" evidence="2">
    <location>
        <begin position="83"/>
        <end position="104"/>
    </location>
</feature>
<dbReference type="AlphaFoldDB" id="A0A1I8IU49"/>
<keyword evidence="4" id="KW-1185">Reference proteome</keyword>
<proteinExistence type="predicted"/>
<evidence type="ECO:0000256" key="3">
    <source>
        <dbReference type="SAM" id="Phobius"/>
    </source>
</evidence>
<feature type="coiled-coil region" evidence="1">
    <location>
        <begin position="107"/>
        <end position="141"/>
    </location>
</feature>
<dbReference type="Gene3D" id="1.20.5.340">
    <property type="match status" value="1"/>
</dbReference>
<keyword evidence="3" id="KW-0472">Membrane</keyword>
<organism evidence="4 5">
    <name type="scientific">Macrostomum lignano</name>
    <dbReference type="NCBI Taxonomy" id="282301"/>
    <lineage>
        <taxon>Eukaryota</taxon>
        <taxon>Metazoa</taxon>
        <taxon>Spiralia</taxon>
        <taxon>Lophotrochozoa</taxon>
        <taxon>Platyhelminthes</taxon>
        <taxon>Rhabditophora</taxon>
        <taxon>Macrostomorpha</taxon>
        <taxon>Macrostomida</taxon>
        <taxon>Macrostomidae</taxon>
        <taxon>Macrostomum</taxon>
    </lineage>
</organism>
<accession>A0A1I8IU49</accession>
<keyword evidence="1" id="KW-0175">Coiled coil</keyword>
<dbReference type="WBParaSite" id="maker-uti_cns_0016640-snap-gene-0.4-mRNA-1">
    <property type="protein sequence ID" value="maker-uti_cns_0016640-snap-gene-0.4-mRNA-1"/>
    <property type="gene ID" value="maker-uti_cns_0016640-snap-gene-0.4"/>
</dbReference>
<reference evidence="5" key="1">
    <citation type="submission" date="2016-11" db="UniProtKB">
        <authorList>
            <consortium name="WormBaseParasite"/>
        </authorList>
    </citation>
    <scope>IDENTIFICATION</scope>
</reference>
<evidence type="ECO:0000313" key="4">
    <source>
        <dbReference type="Proteomes" id="UP000095280"/>
    </source>
</evidence>
<feature type="region of interest" description="Disordered" evidence="2">
    <location>
        <begin position="168"/>
        <end position="201"/>
    </location>
</feature>
<feature type="transmembrane region" description="Helical" evidence="3">
    <location>
        <begin position="554"/>
        <end position="574"/>
    </location>
</feature>
<protein>
    <submittedName>
        <fullName evidence="5">Rab-GAP TBC domain-containing protein</fullName>
    </submittedName>
</protein>
<dbReference type="Proteomes" id="UP000095280">
    <property type="component" value="Unplaced"/>
</dbReference>
<name>A0A1I8IU49_9PLAT</name>
<sequence length="624" mass="66985">FDLHLAGTSSSSLQFFCISFSRLSHCSGSPIRAPPTQQQPHQAANTQEKLKRLINNEISEDQLRREDDWSQLVRSANQFAAAAANSTTSSSSGRGTAQKQQPRCGRCQQLEEQLRASEAERQALKRRLVESADEIERLRAQTMEAKTGLIQFTEKFFTSMDTQTTFRAAPSASAASTAAPEAERPSAGLHRATASTRSSGRTSFGTGHFIVFGSCCRTAFSGAPQGDCEHQQQRQDELQDWALHQGDLGGSHPKGVKQAPELGEVDEPIPVGVGVADHLADVLLGDLLTQAAHDALELLRADKAVTVLVEGFEQLLKVLGAGRLAAATVLHHADELLEFDGAVAIQVDVLDHVLEAVFLHRIALGDDSMCCETLPMTDWPQQLSCRGQANEGSFHRLQSASSSQQSAISSQQSAVSSQQSAVSSQQSAVSSQQSAISSQQSAISSQQSAVSSQQSAVSSQQSAVSNQQSAISSQQSAVSSQQSAISGTMLSAAGVNSGAGRLRDCWYTSGGGAVRFYPMDPPTMSNRRSVRYLHKFRFGDTYQLKSRSWLLPQFLSGALTMCGVIFTLVGIICLQINKYLRSVMMPIGVGSTGGGLTLILISGFIFVHAFCVIYDDTEHQVGPE</sequence>
<feature type="transmembrane region" description="Helical" evidence="3">
    <location>
        <begin position="595"/>
        <end position="615"/>
    </location>
</feature>
<feature type="compositionally biased region" description="Low complexity" evidence="2">
    <location>
        <begin position="83"/>
        <end position="98"/>
    </location>
</feature>
<keyword evidence="3" id="KW-1133">Transmembrane helix</keyword>
<evidence type="ECO:0000256" key="1">
    <source>
        <dbReference type="SAM" id="Coils"/>
    </source>
</evidence>
<keyword evidence="3" id="KW-0812">Transmembrane</keyword>